<sequence length="470" mass="51665">MSDEKSKATLLKEEIMMKGSKGVATLNAEEIKKADDFCVGYKKFLDHSPVEREAVSYTLELAKKAGFTEYDENASYNAGDKVYYVNRDKAIALAVIGKNGVKNGARLAIAHIDSPRIDLKPNPLYEDTNLALFKTHYYGGLKKYQWTALPLSLHGTVVKLDGTKVNITWGDDENESCFCVTDLLPHLAKDQVSKPLAKVFTGEDLNVLVGSRPYEDGNDEKDLVKLNVMSILNKKYGIVEGDFLSAELCLIPSFKARDIGFDASMIGGYGHDDKVCAYPALMASLDVETPEQTCVTYLTDKEETGSDGNTGMQSDFLRYFIYDLAKQDGIDGYKALSKSTCLSADVSAAYDPTYASAYEAKNSCYINEGVVISKYTGHGGKYDTSDASAEYMGKVRALLEKNNVMWQVGELGKVDMGGGGTIAKYVANMNVDVVDLGVPVLCMHAPFEIVSKIDVYMAYRAFFAFFDDKI</sequence>
<keyword evidence="7 9" id="KW-0862">Zinc</keyword>
<evidence type="ECO:0000313" key="11">
    <source>
        <dbReference type="EMBL" id="MBC5728330.1"/>
    </source>
</evidence>
<evidence type="ECO:0000256" key="5">
    <source>
        <dbReference type="ARBA" id="ARBA00022723"/>
    </source>
</evidence>
<dbReference type="NCBIfam" id="NF002600">
    <property type="entry name" value="PRK02256.1"/>
    <property type="match status" value="1"/>
</dbReference>
<evidence type="ECO:0000256" key="10">
    <source>
        <dbReference type="RuleBase" id="RU004387"/>
    </source>
</evidence>
<proteinExistence type="inferred from homology"/>
<dbReference type="PANTHER" id="PTHR28570:SF2">
    <property type="entry name" value="M18 FAMILY AMINOPEPTIDASE 1-RELATED"/>
    <property type="match status" value="1"/>
</dbReference>
<dbReference type="RefSeq" id="WP_186935482.1">
    <property type="nucleotide sequence ID" value="NZ_JACOPS010000003.1"/>
</dbReference>
<comment type="caution">
    <text evidence="11">The sequence shown here is derived from an EMBL/GenBank/DDBJ whole genome shotgun (WGS) entry which is preliminary data.</text>
</comment>
<evidence type="ECO:0000256" key="6">
    <source>
        <dbReference type="ARBA" id="ARBA00022801"/>
    </source>
</evidence>
<comment type="cofactor">
    <cofactor evidence="1 10">
        <name>Zn(2+)</name>
        <dbReference type="ChEBI" id="CHEBI:29105"/>
    </cofactor>
</comment>
<comment type="similarity">
    <text evidence="2 9">Belongs to the peptidase M18 family.</text>
</comment>
<keyword evidence="5 9" id="KW-0479">Metal-binding</keyword>
<accession>A0ABR7HLF4</accession>
<evidence type="ECO:0000256" key="1">
    <source>
        <dbReference type="ARBA" id="ARBA00001947"/>
    </source>
</evidence>
<dbReference type="InterPro" id="IPR001948">
    <property type="entry name" value="Peptidase_M18"/>
</dbReference>
<dbReference type="Pfam" id="PF02127">
    <property type="entry name" value="Peptidase_M18"/>
    <property type="match status" value="1"/>
</dbReference>
<dbReference type="SUPFAM" id="SSF101821">
    <property type="entry name" value="Aminopeptidase/glucanase lid domain"/>
    <property type="match status" value="1"/>
</dbReference>
<keyword evidence="8 9" id="KW-0482">Metalloprotease</keyword>
<organism evidence="11 12">
    <name type="scientific">Ruminococcus intestinalis</name>
    <dbReference type="NCBI Taxonomy" id="2763066"/>
    <lineage>
        <taxon>Bacteria</taxon>
        <taxon>Bacillati</taxon>
        <taxon>Bacillota</taxon>
        <taxon>Clostridia</taxon>
        <taxon>Eubacteriales</taxon>
        <taxon>Oscillospiraceae</taxon>
        <taxon>Ruminococcus</taxon>
    </lineage>
</organism>
<evidence type="ECO:0000256" key="4">
    <source>
        <dbReference type="ARBA" id="ARBA00022670"/>
    </source>
</evidence>
<evidence type="ECO:0000256" key="8">
    <source>
        <dbReference type="ARBA" id="ARBA00023049"/>
    </source>
</evidence>
<evidence type="ECO:0000256" key="9">
    <source>
        <dbReference type="RuleBase" id="RU004386"/>
    </source>
</evidence>
<dbReference type="PRINTS" id="PR00932">
    <property type="entry name" value="AMINO1PTASE"/>
</dbReference>
<dbReference type="EC" id="3.4.11.-" evidence="10"/>
<keyword evidence="4 9" id="KW-0645">Protease</keyword>
<protein>
    <recommendedName>
        <fullName evidence="10">M18 family aminopeptidase</fullName>
        <ecNumber evidence="10">3.4.11.-</ecNumber>
    </recommendedName>
</protein>
<evidence type="ECO:0000313" key="12">
    <source>
        <dbReference type="Proteomes" id="UP000636755"/>
    </source>
</evidence>
<name>A0ABR7HLF4_9FIRM</name>
<evidence type="ECO:0000256" key="2">
    <source>
        <dbReference type="ARBA" id="ARBA00008290"/>
    </source>
</evidence>
<keyword evidence="12" id="KW-1185">Reference proteome</keyword>
<reference evidence="11 12" key="1">
    <citation type="submission" date="2020-08" db="EMBL/GenBank/DDBJ databases">
        <title>Genome public.</title>
        <authorList>
            <person name="Liu C."/>
            <person name="Sun Q."/>
        </authorList>
    </citation>
    <scope>NUCLEOTIDE SEQUENCE [LARGE SCALE GENOMIC DNA]</scope>
    <source>
        <strain evidence="11 12">NSJ-71</strain>
    </source>
</reference>
<dbReference type="PANTHER" id="PTHR28570">
    <property type="entry name" value="ASPARTYL AMINOPEPTIDASE"/>
    <property type="match status" value="1"/>
</dbReference>
<dbReference type="Gene3D" id="2.30.250.10">
    <property type="entry name" value="Aminopeptidase i, Domain 2"/>
    <property type="match status" value="1"/>
</dbReference>
<evidence type="ECO:0000256" key="7">
    <source>
        <dbReference type="ARBA" id="ARBA00022833"/>
    </source>
</evidence>
<dbReference type="SUPFAM" id="SSF53187">
    <property type="entry name" value="Zn-dependent exopeptidases"/>
    <property type="match status" value="1"/>
</dbReference>
<dbReference type="Gene3D" id="3.40.630.10">
    <property type="entry name" value="Zn peptidases"/>
    <property type="match status" value="1"/>
</dbReference>
<evidence type="ECO:0000256" key="3">
    <source>
        <dbReference type="ARBA" id="ARBA00022438"/>
    </source>
</evidence>
<keyword evidence="3 9" id="KW-0031">Aminopeptidase</keyword>
<dbReference type="Proteomes" id="UP000636755">
    <property type="component" value="Unassembled WGS sequence"/>
</dbReference>
<keyword evidence="6 9" id="KW-0378">Hydrolase</keyword>
<gene>
    <name evidence="11" type="ORF">H8R91_07335</name>
</gene>
<dbReference type="InterPro" id="IPR023358">
    <property type="entry name" value="Peptidase_M18_dom2"/>
</dbReference>
<dbReference type="EMBL" id="JACOPS010000003">
    <property type="protein sequence ID" value="MBC5728330.1"/>
    <property type="molecule type" value="Genomic_DNA"/>
</dbReference>
<dbReference type="GO" id="GO:0004177">
    <property type="term" value="F:aminopeptidase activity"/>
    <property type="evidence" value="ECO:0007669"/>
    <property type="project" value="UniProtKB-KW"/>
</dbReference>